<feature type="region of interest" description="Disordered" evidence="1">
    <location>
        <begin position="1"/>
        <end position="26"/>
    </location>
</feature>
<sequence>MDGPSSHVRSHKHGHNLAPEPSRPIILPTYSSLTHDALDDTPVTRQTAPKTKTHTVVAAEDKKQGFSGIDKTGILRKVSVKNPFVVADRQAKAKGIEPLTKTVHFAMPETLSGHRNPTSSQPVRSVERNSGQQATFRIKELEARGLEQPSGKLSGKERVDAALSTRKSGANESREMSSTNKRTEDIDPRTKASAVRGLNGF</sequence>
<dbReference type="Proteomes" id="UP001172155">
    <property type="component" value="Unassembled WGS sequence"/>
</dbReference>
<protein>
    <submittedName>
        <fullName evidence="2">Uncharacterized protein</fullName>
    </submittedName>
</protein>
<keyword evidence="3" id="KW-1185">Reference proteome</keyword>
<accession>A0AA40EED1</accession>
<organism evidence="2 3">
    <name type="scientific">Schizothecium vesticola</name>
    <dbReference type="NCBI Taxonomy" id="314040"/>
    <lineage>
        <taxon>Eukaryota</taxon>
        <taxon>Fungi</taxon>
        <taxon>Dikarya</taxon>
        <taxon>Ascomycota</taxon>
        <taxon>Pezizomycotina</taxon>
        <taxon>Sordariomycetes</taxon>
        <taxon>Sordariomycetidae</taxon>
        <taxon>Sordariales</taxon>
        <taxon>Schizotheciaceae</taxon>
        <taxon>Schizothecium</taxon>
    </lineage>
</organism>
<gene>
    <name evidence="2" type="ORF">B0T18DRAFT_245389</name>
</gene>
<evidence type="ECO:0000313" key="3">
    <source>
        <dbReference type="Proteomes" id="UP001172155"/>
    </source>
</evidence>
<reference evidence="2" key="1">
    <citation type="submission" date="2023-06" db="EMBL/GenBank/DDBJ databases">
        <title>Genome-scale phylogeny and comparative genomics of the fungal order Sordariales.</title>
        <authorList>
            <consortium name="Lawrence Berkeley National Laboratory"/>
            <person name="Hensen N."/>
            <person name="Bonometti L."/>
            <person name="Westerberg I."/>
            <person name="Brannstrom I.O."/>
            <person name="Guillou S."/>
            <person name="Cros-Aarteil S."/>
            <person name="Calhoun S."/>
            <person name="Haridas S."/>
            <person name="Kuo A."/>
            <person name="Mondo S."/>
            <person name="Pangilinan J."/>
            <person name="Riley R."/>
            <person name="LaButti K."/>
            <person name="Andreopoulos B."/>
            <person name="Lipzen A."/>
            <person name="Chen C."/>
            <person name="Yanf M."/>
            <person name="Daum C."/>
            <person name="Ng V."/>
            <person name="Clum A."/>
            <person name="Steindorff A."/>
            <person name="Ohm R."/>
            <person name="Martin F."/>
            <person name="Silar P."/>
            <person name="Natvig D."/>
            <person name="Lalanne C."/>
            <person name="Gautier V."/>
            <person name="Ament-velasquez S.L."/>
            <person name="Kruys A."/>
            <person name="Hutchinson M.I."/>
            <person name="Powell A.J."/>
            <person name="Barry K."/>
            <person name="Miller A.N."/>
            <person name="Grigoriev I.V."/>
            <person name="Debuchy R."/>
            <person name="Gladieux P."/>
            <person name="Thoren M.H."/>
            <person name="Johannesson H."/>
        </authorList>
    </citation>
    <scope>NUCLEOTIDE SEQUENCE</scope>
    <source>
        <strain evidence="2">SMH3187-1</strain>
    </source>
</reference>
<comment type="caution">
    <text evidence="2">The sequence shown here is derived from an EMBL/GenBank/DDBJ whole genome shotgun (WGS) entry which is preliminary data.</text>
</comment>
<evidence type="ECO:0000256" key="1">
    <source>
        <dbReference type="SAM" id="MobiDB-lite"/>
    </source>
</evidence>
<feature type="compositionally biased region" description="Polar residues" evidence="1">
    <location>
        <begin position="113"/>
        <end position="135"/>
    </location>
</feature>
<feature type="compositionally biased region" description="Basic and acidic residues" evidence="1">
    <location>
        <begin position="181"/>
        <end position="190"/>
    </location>
</feature>
<name>A0AA40EED1_9PEZI</name>
<feature type="region of interest" description="Disordered" evidence="1">
    <location>
        <begin position="36"/>
        <end position="55"/>
    </location>
</feature>
<proteinExistence type="predicted"/>
<feature type="compositionally biased region" description="Polar residues" evidence="1">
    <location>
        <begin position="165"/>
        <end position="180"/>
    </location>
</feature>
<dbReference type="AlphaFoldDB" id="A0AA40EED1"/>
<feature type="region of interest" description="Disordered" evidence="1">
    <location>
        <begin position="110"/>
        <end position="201"/>
    </location>
</feature>
<evidence type="ECO:0000313" key="2">
    <source>
        <dbReference type="EMBL" id="KAK0738364.1"/>
    </source>
</evidence>
<dbReference type="EMBL" id="JAUKUD010000007">
    <property type="protein sequence ID" value="KAK0738364.1"/>
    <property type="molecule type" value="Genomic_DNA"/>
</dbReference>